<dbReference type="Pfam" id="PF13410">
    <property type="entry name" value="GST_C_2"/>
    <property type="match status" value="1"/>
</dbReference>
<dbReference type="PROSITE" id="PS50404">
    <property type="entry name" value="GST_NTER"/>
    <property type="match status" value="1"/>
</dbReference>
<organism evidence="2 3">
    <name type="scientific">Falsiroseomonas algicola</name>
    <dbReference type="NCBI Taxonomy" id="2716930"/>
    <lineage>
        <taxon>Bacteria</taxon>
        <taxon>Pseudomonadati</taxon>
        <taxon>Pseudomonadota</taxon>
        <taxon>Alphaproteobacteria</taxon>
        <taxon>Acetobacterales</taxon>
        <taxon>Roseomonadaceae</taxon>
        <taxon>Falsiroseomonas</taxon>
    </lineage>
</organism>
<dbReference type="PANTHER" id="PTHR42673">
    <property type="entry name" value="MALEYLACETOACETATE ISOMERASE"/>
    <property type="match status" value="1"/>
</dbReference>
<evidence type="ECO:0000259" key="1">
    <source>
        <dbReference type="PROSITE" id="PS50404"/>
    </source>
</evidence>
<gene>
    <name evidence="2" type="ORF">G3576_05980</name>
</gene>
<proteinExistence type="predicted"/>
<dbReference type="RefSeq" id="WP_164693450.1">
    <property type="nucleotide sequence ID" value="NZ_JAAIKB010000002.1"/>
</dbReference>
<sequence length="229" mass="25171">MMKLIIGGKWSSTWTMRGWLACKLSGLEFEAETLFLSRDDSKAKLAAISPTGLIPILFDGDLAITDTWAIAEYLWEKAPGCDIWPSALPARTAARSSAGEMHAHFVELRAAMPMNLVKRWPIANGVPSNAKLLGRPGVAAQVARVQESWRQTRAKWGAGGPYLFGERFCFADAMWSPMATRFRTYSVPLAPDAQAYADAVLAHPFVMEWIDGAHAQAREIGWEACAAFP</sequence>
<dbReference type="Gene3D" id="1.20.1050.10">
    <property type="match status" value="1"/>
</dbReference>
<dbReference type="PANTHER" id="PTHR42673:SF4">
    <property type="entry name" value="MALEYLACETOACETATE ISOMERASE"/>
    <property type="match status" value="1"/>
</dbReference>
<evidence type="ECO:0000313" key="2">
    <source>
        <dbReference type="EMBL" id="NGM19554.1"/>
    </source>
</evidence>
<dbReference type="InterPro" id="IPR036249">
    <property type="entry name" value="Thioredoxin-like_sf"/>
</dbReference>
<dbReference type="Proteomes" id="UP000475385">
    <property type="component" value="Unassembled WGS sequence"/>
</dbReference>
<reference evidence="2 3" key="2">
    <citation type="submission" date="2020-03" db="EMBL/GenBank/DDBJ databases">
        <title>Roseomonas stagni sp. nov., isolated from pond water in Japan.</title>
        <authorList>
            <person name="Furuhata K."/>
            <person name="Miyamoto H."/>
            <person name="Goto K."/>
        </authorList>
    </citation>
    <scope>NUCLEOTIDE SEQUENCE [LARGE SCALE GENOMIC DNA]</scope>
    <source>
        <strain evidence="2 3">PeD5</strain>
    </source>
</reference>
<keyword evidence="3" id="KW-1185">Reference proteome</keyword>
<dbReference type="GO" id="GO:0006559">
    <property type="term" value="P:L-phenylalanine catabolic process"/>
    <property type="evidence" value="ECO:0007669"/>
    <property type="project" value="TreeGrafter"/>
</dbReference>
<dbReference type="CDD" id="cd03194">
    <property type="entry name" value="GST_C_3"/>
    <property type="match status" value="1"/>
</dbReference>
<dbReference type="EMBL" id="JAAIKB010000002">
    <property type="protein sequence ID" value="NGM19554.1"/>
    <property type="molecule type" value="Genomic_DNA"/>
</dbReference>
<dbReference type="InterPro" id="IPR036282">
    <property type="entry name" value="Glutathione-S-Trfase_C_sf"/>
</dbReference>
<evidence type="ECO:0000313" key="3">
    <source>
        <dbReference type="Proteomes" id="UP000475385"/>
    </source>
</evidence>
<reference evidence="2 3" key="1">
    <citation type="submission" date="2020-02" db="EMBL/GenBank/DDBJ databases">
        <authorList>
            <person name="Kim H.M."/>
            <person name="Jeon C.O."/>
        </authorList>
    </citation>
    <scope>NUCLEOTIDE SEQUENCE [LARGE SCALE GENOMIC DNA]</scope>
    <source>
        <strain evidence="2 3">PeD5</strain>
    </source>
</reference>
<dbReference type="AlphaFoldDB" id="A0A6M1LI09"/>
<accession>A0A6M1LI09</accession>
<dbReference type="SUPFAM" id="SSF52833">
    <property type="entry name" value="Thioredoxin-like"/>
    <property type="match status" value="1"/>
</dbReference>
<dbReference type="Pfam" id="PF13409">
    <property type="entry name" value="GST_N_2"/>
    <property type="match status" value="1"/>
</dbReference>
<dbReference type="InterPro" id="IPR004045">
    <property type="entry name" value="Glutathione_S-Trfase_N"/>
</dbReference>
<name>A0A6M1LI09_9PROT</name>
<dbReference type="GO" id="GO:0016034">
    <property type="term" value="F:maleylacetoacetate isomerase activity"/>
    <property type="evidence" value="ECO:0007669"/>
    <property type="project" value="TreeGrafter"/>
</dbReference>
<dbReference type="SUPFAM" id="SSF47616">
    <property type="entry name" value="GST C-terminal domain-like"/>
    <property type="match status" value="1"/>
</dbReference>
<feature type="domain" description="GST N-terminal" evidence="1">
    <location>
        <begin position="2"/>
        <end position="82"/>
    </location>
</feature>
<protein>
    <submittedName>
        <fullName evidence="2">Glutathione S-transferase</fullName>
    </submittedName>
</protein>
<comment type="caution">
    <text evidence="2">The sequence shown here is derived from an EMBL/GenBank/DDBJ whole genome shotgun (WGS) entry which is preliminary data.</text>
</comment>
<dbReference type="Gene3D" id="3.40.30.10">
    <property type="entry name" value="Glutaredoxin"/>
    <property type="match status" value="1"/>
</dbReference>
<dbReference type="GO" id="GO:0006749">
    <property type="term" value="P:glutathione metabolic process"/>
    <property type="evidence" value="ECO:0007669"/>
    <property type="project" value="TreeGrafter"/>
</dbReference>
<dbReference type="GO" id="GO:0004364">
    <property type="term" value="F:glutathione transferase activity"/>
    <property type="evidence" value="ECO:0007669"/>
    <property type="project" value="TreeGrafter"/>
</dbReference>